<protein>
    <submittedName>
        <fullName evidence="1">Uncharacterized protein</fullName>
    </submittedName>
</protein>
<organism evidence="1 2">
    <name type="scientific">Coprobacter fastidiosus NSB1 = JCM 33896</name>
    <dbReference type="NCBI Taxonomy" id="1349822"/>
    <lineage>
        <taxon>Bacteria</taxon>
        <taxon>Pseudomonadati</taxon>
        <taxon>Bacteroidota</taxon>
        <taxon>Bacteroidia</taxon>
        <taxon>Bacteroidales</taxon>
        <taxon>Barnesiellaceae</taxon>
        <taxon>Coprobacter</taxon>
    </lineage>
</organism>
<name>A0A495WEA0_9BACT</name>
<evidence type="ECO:0000313" key="1">
    <source>
        <dbReference type="EMBL" id="RKT60011.1"/>
    </source>
</evidence>
<dbReference type="Proteomes" id="UP000269493">
    <property type="component" value="Unassembled WGS sequence"/>
</dbReference>
<proteinExistence type="predicted"/>
<comment type="caution">
    <text evidence="1">The sequence shown here is derived from an EMBL/GenBank/DDBJ whole genome shotgun (WGS) entry which is preliminary data.</text>
</comment>
<dbReference type="EMBL" id="RBXN01000002">
    <property type="protein sequence ID" value="RKT60011.1"/>
    <property type="molecule type" value="Genomic_DNA"/>
</dbReference>
<keyword evidence="2" id="KW-1185">Reference proteome</keyword>
<evidence type="ECO:0000313" key="2">
    <source>
        <dbReference type="Proteomes" id="UP000269493"/>
    </source>
</evidence>
<sequence>MKKTLLANFFGWRYPQSKEQPVLSPEDVSCRTIDPIPK</sequence>
<gene>
    <name evidence="1" type="ORF">BC742_0942</name>
</gene>
<accession>A0A495WEA0</accession>
<dbReference type="AlphaFoldDB" id="A0A495WEA0"/>
<reference evidence="1 2" key="1">
    <citation type="submission" date="2018-10" db="EMBL/GenBank/DDBJ databases">
        <title>Genomic Encyclopedia of Archaeal and Bacterial Type Strains, Phase II (KMG-II): from individual species to whole genera.</title>
        <authorList>
            <person name="Goeker M."/>
        </authorList>
    </citation>
    <scope>NUCLEOTIDE SEQUENCE [LARGE SCALE GENOMIC DNA]</scope>
    <source>
        <strain evidence="1 2">NSB1</strain>
    </source>
</reference>